<feature type="transmembrane region" description="Helical" evidence="1">
    <location>
        <begin position="12"/>
        <end position="32"/>
    </location>
</feature>
<dbReference type="OrthoDB" id="6263677at2"/>
<sequence>MSFEKSLVYRIGVGKVLGLAVGLLGFFVLPMLVDDSGLMLRIGIVFWYTTLGALVGVFGILARHPVFKLPMPWWFRGIWLGAWMNFVLVLIAYPVISQLSLEMFSATGPWASPFWMVLEGALIGLLIDFLLTRWFGDGWASAD</sequence>
<reference evidence="2 3" key="1">
    <citation type="submission" date="2018-06" db="EMBL/GenBank/DDBJ databases">
        <title>Genomic Encyclopedia of Type Strains, Phase IV (KMG-IV): sequencing the most valuable type-strain genomes for metagenomic binning, comparative biology and taxonomic classification.</title>
        <authorList>
            <person name="Goeker M."/>
        </authorList>
    </citation>
    <scope>NUCLEOTIDE SEQUENCE [LARGE SCALE GENOMIC DNA]</scope>
    <source>
        <strain evidence="2 3">DSM 24032</strain>
    </source>
</reference>
<keyword evidence="1" id="KW-0812">Transmembrane</keyword>
<name>A0A395JLI0_9GAMM</name>
<evidence type="ECO:0000313" key="2">
    <source>
        <dbReference type="EMBL" id="RBP50707.1"/>
    </source>
</evidence>
<dbReference type="Proteomes" id="UP000253083">
    <property type="component" value="Unassembled WGS sequence"/>
</dbReference>
<dbReference type="EMBL" id="QNRT01000002">
    <property type="protein sequence ID" value="RBP50707.1"/>
    <property type="molecule type" value="Genomic_DNA"/>
</dbReference>
<comment type="caution">
    <text evidence="2">The sequence shown here is derived from an EMBL/GenBank/DDBJ whole genome shotgun (WGS) entry which is preliminary data.</text>
</comment>
<dbReference type="InParanoid" id="A0A395JLI0"/>
<accession>A0A395JLI0</accession>
<organism evidence="2 3">
    <name type="scientific">Arenicella xantha</name>
    <dbReference type="NCBI Taxonomy" id="644221"/>
    <lineage>
        <taxon>Bacteria</taxon>
        <taxon>Pseudomonadati</taxon>
        <taxon>Pseudomonadota</taxon>
        <taxon>Gammaproteobacteria</taxon>
        <taxon>Arenicellales</taxon>
        <taxon>Arenicellaceae</taxon>
        <taxon>Arenicella</taxon>
    </lineage>
</organism>
<evidence type="ECO:0000256" key="1">
    <source>
        <dbReference type="SAM" id="Phobius"/>
    </source>
</evidence>
<protein>
    <submittedName>
        <fullName evidence="2">Uncharacterized protein</fullName>
    </submittedName>
</protein>
<gene>
    <name evidence="2" type="ORF">DFR28_102118</name>
</gene>
<feature type="transmembrane region" description="Helical" evidence="1">
    <location>
        <begin position="73"/>
        <end position="93"/>
    </location>
</feature>
<dbReference type="RefSeq" id="WP_113953545.1">
    <property type="nucleotide sequence ID" value="NZ_QNRT01000002.1"/>
</dbReference>
<feature type="transmembrane region" description="Helical" evidence="1">
    <location>
        <begin position="38"/>
        <end position="61"/>
    </location>
</feature>
<evidence type="ECO:0000313" key="3">
    <source>
        <dbReference type="Proteomes" id="UP000253083"/>
    </source>
</evidence>
<keyword evidence="1" id="KW-1133">Transmembrane helix</keyword>
<dbReference type="AlphaFoldDB" id="A0A395JLI0"/>
<feature type="transmembrane region" description="Helical" evidence="1">
    <location>
        <begin position="113"/>
        <end position="131"/>
    </location>
</feature>
<keyword evidence="1" id="KW-0472">Membrane</keyword>
<keyword evidence="3" id="KW-1185">Reference proteome</keyword>
<proteinExistence type="predicted"/>